<dbReference type="InterPro" id="IPR048279">
    <property type="entry name" value="MdtK-like"/>
</dbReference>
<comment type="similarity">
    <text evidence="2">Belongs to the multi antimicrobial extrusion (MATE) (TC 2.A.66.1) family. MepA subfamily.</text>
</comment>
<dbReference type="AlphaFoldDB" id="A0A7Y0EG65"/>
<dbReference type="GO" id="GO:0005886">
    <property type="term" value="C:plasma membrane"/>
    <property type="evidence" value="ECO:0007669"/>
    <property type="project" value="UniProtKB-SubCell"/>
</dbReference>
<feature type="transmembrane region" description="Helical" evidence="10">
    <location>
        <begin position="126"/>
        <end position="145"/>
    </location>
</feature>
<feature type="transmembrane region" description="Helical" evidence="10">
    <location>
        <begin position="272"/>
        <end position="293"/>
    </location>
</feature>
<comment type="caution">
    <text evidence="11">The sequence shown here is derived from an EMBL/GenBank/DDBJ whole genome shotgun (WGS) entry which is preliminary data.</text>
</comment>
<feature type="transmembrane region" description="Helical" evidence="10">
    <location>
        <begin position="374"/>
        <end position="397"/>
    </location>
</feature>
<dbReference type="Pfam" id="PF01554">
    <property type="entry name" value="MatE"/>
    <property type="match status" value="2"/>
</dbReference>
<dbReference type="RefSeq" id="WP_169297131.1">
    <property type="nucleotide sequence ID" value="NZ_JABBNI010000013.1"/>
</dbReference>
<feature type="transmembrane region" description="Helical" evidence="10">
    <location>
        <begin position="341"/>
        <end position="362"/>
    </location>
</feature>
<evidence type="ECO:0000256" key="1">
    <source>
        <dbReference type="ARBA" id="ARBA00004651"/>
    </source>
</evidence>
<evidence type="ECO:0000256" key="10">
    <source>
        <dbReference type="SAM" id="Phobius"/>
    </source>
</evidence>
<evidence type="ECO:0000256" key="6">
    <source>
        <dbReference type="ARBA" id="ARBA00022692"/>
    </source>
</evidence>
<keyword evidence="7 10" id="KW-1133">Transmembrane helix</keyword>
<evidence type="ECO:0000256" key="9">
    <source>
        <dbReference type="ARBA" id="ARBA00023251"/>
    </source>
</evidence>
<keyword evidence="8 10" id="KW-0472">Membrane</keyword>
<organism evidence="11 12">
    <name type="scientific">Clostridium muellerianum</name>
    <dbReference type="NCBI Taxonomy" id="2716538"/>
    <lineage>
        <taxon>Bacteria</taxon>
        <taxon>Bacillati</taxon>
        <taxon>Bacillota</taxon>
        <taxon>Clostridia</taxon>
        <taxon>Eubacteriales</taxon>
        <taxon>Clostridiaceae</taxon>
        <taxon>Clostridium</taxon>
    </lineage>
</organism>
<evidence type="ECO:0000256" key="5">
    <source>
        <dbReference type="ARBA" id="ARBA00022475"/>
    </source>
</evidence>
<keyword evidence="12" id="KW-1185">Reference proteome</keyword>
<gene>
    <name evidence="11" type="ORF">HBE96_07475</name>
</gene>
<dbReference type="PIRSF" id="PIRSF006603">
    <property type="entry name" value="DinF"/>
    <property type="match status" value="1"/>
</dbReference>
<evidence type="ECO:0000256" key="4">
    <source>
        <dbReference type="ARBA" id="ARBA00022448"/>
    </source>
</evidence>
<dbReference type="NCBIfam" id="TIGR00797">
    <property type="entry name" value="matE"/>
    <property type="match status" value="1"/>
</dbReference>
<evidence type="ECO:0000256" key="2">
    <source>
        <dbReference type="ARBA" id="ARBA00008417"/>
    </source>
</evidence>
<dbReference type="EMBL" id="JABBNI010000013">
    <property type="protein sequence ID" value="NMM62532.1"/>
    <property type="molecule type" value="Genomic_DNA"/>
</dbReference>
<keyword evidence="9" id="KW-0046">Antibiotic resistance</keyword>
<evidence type="ECO:0000256" key="3">
    <source>
        <dbReference type="ARBA" id="ARBA00022106"/>
    </source>
</evidence>
<feature type="transmembrane region" description="Helical" evidence="10">
    <location>
        <begin position="21"/>
        <end position="44"/>
    </location>
</feature>
<dbReference type="CDD" id="cd13143">
    <property type="entry name" value="MATE_MepA_like"/>
    <property type="match status" value="1"/>
</dbReference>
<dbReference type="Proteomes" id="UP000537131">
    <property type="component" value="Unassembled WGS sequence"/>
</dbReference>
<keyword evidence="4" id="KW-0813">Transport</keyword>
<comment type="subcellular location">
    <subcellularLocation>
        <location evidence="1">Cell membrane</location>
        <topology evidence="1">Multi-pass membrane protein</topology>
    </subcellularLocation>
</comment>
<dbReference type="GO" id="GO:0015297">
    <property type="term" value="F:antiporter activity"/>
    <property type="evidence" value="ECO:0007669"/>
    <property type="project" value="InterPro"/>
</dbReference>
<dbReference type="InterPro" id="IPR045070">
    <property type="entry name" value="MATE_MepA-like"/>
</dbReference>
<accession>A0A7Y0EG65</accession>
<reference evidence="11 12" key="2">
    <citation type="submission" date="2020-06" db="EMBL/GenBank/DDBJ databases">
        <title>Complete Genome Sequence of Clostridium muelleri sp. nov. P21T, an Acid-Alcohol Producing Acetogen Isolated from Old Hay.</title>
        <authorList>
            <person name="Duncan K.E."/>
            <person name="Tanner R.S."/>
        </authorList>
    </citation>
    <scope>NUCLEOTIDE SEQUENCE [LARGE SCALE GENOMIC DNA]</scope>
    <source>
        <strain evidence="11 12">P21</strain>
    </source>
</reference>
<dbReference type="GO" id="GO:0046677">
    <property type="term" value="P:response to antibiotic"/>
    <property type="evidence" value="ECO:0007669"/>
    <property type="project" value="UniProtKB-KW"/>
</dbReference>
<feature type="transmembrane region" description="Helical" evidence="10">
    <location>
        <begin position="183"/>
        <end position="204"/>
    </location>
</feature>
<evidence type="ECO:0000256" key="7">
    <source>
        <dbReference type="ARBA" id="ARBA00022989"/>
    </source>
</evidence>
<feature type="transmembrane region" description="Helical" evidence="10">
    <location>
        <begin position="50"/>
        <end position="68"/>
    </location>
</feature>
<dbReference type="PANTHER" id="PTHR43823:SF3">
    <property type="entry name" value="MULTIDRUG EXPORT PROTEIN MEPA"/>
    <property type="match status" value="1"/>
</dbReference>
<feature type="transmembrane region" description="Helical" evidence="10">
    <location>
        <begin position="89"/>
        <end position="114"/>
    </location>
</feature>
<name>A0A7Y0EG65_9CLOT</name>
<feature type="transmembrane region" description="Helical" evidence="10">
    <location>
        <begin position="403"/>
        <end position="424"/>
    </location>
</feature>
<evidence type="ECO:0000256" key="8">
    <source>
        <dbReference type="ARBA" id="ARBA00023136"/>
    </source>
</evidence>
<keyword evidence="6 10" id="KW-0812">Transmembrane</keyword>
<keyword evidence="5" id="KW-1003">Cell membrane</keyword>
<feature type="transmembrane region" description="Helical" evidence="10">
    <location>
        <begin position="225"/>
        <end position="252"/>
    </location>
</feature>
<feature type="transmembrane region" description="Helical" evidence="10">
    <location>
        <begin position="305"/>
        <end position="329"/>
    </location>
</feature>
<sequence length="434" mass="47787">MLKKFLKYSIPSSLSMFISSLYTIIDGIFVGRGVGALGLAAVAIAMPATIALFGLATMFAVGGGTLVSKNFGAGDKDKAVYVFRQAFKFIIILSSIISLIFVIFAEPVVTLLGATEKLRGLSAEFLRYYSLFCIPSLIGITLNGFIRNDGRPKLAMVSSMMGAVVNVLLDYVFIFSLHMGVKGAAIATGLGQVVTIAIILPHFLNKRGQLTFGNVKLETKIIKEIFTMGFPSFFAETAFSIIIFFYNIVLGIYMGEKGISSYSIINYITTNIYMMLLGVSLGAQPLISYYFGAKNTKKMFTTYKLSLRVSVVVNFIFAFICFIFGRKIIGLFTSDIELINISYIGLNITNIAYFITGLNLSTSMYYQAIEMPKFSNLICAFRSFIFLPIILFTLAHFYGTNGIWASMIFSEILSFVAISIFTSVRINTRKAISA</sequence>
<dbReference type="GO" id="GO:0042910">
    <property type="term" value="F:xenobiotic transmembrane transporter activity"/>
    <property type="evidence" value="ECO:0007669"/>
    <property type="project" value="InterPro"/>
</dbReference>
<reference evidence="11 12" key="1">
    <citation type="submission" date="2020-04" db="EMBL/GenBank/DDBJ databases">
        <authorList>
            <person name="Doyle D.A."/>
        </authorList>
    </citation>
    <scope>NUCLEOTIDE SEQUENCE [LARGE SCALE GENOMIC DNA]</scope>
    <source>
        <strain evidence="11 12">P21</strain>
    </source>
</reference>
<proteinExistence type="inferred from homology"/>
<evidence type="ECO:0000313" key="12">
    <source>
        <dbReference type="Proteomes" id="UP000537131"/>
    </source>
</evidence>
<dbReference type="InterPro" id="IPR002528">
    <property type="entry name" value="MATE_fam"/>
</dbReference>
<dbReference type="InterPro" id="IPR051327">
    <property type="entry name" value="MATE_MepA_subfamily"/>
</dbReference>
<feature type="transmembrane region" description="Helical" evidence="10">
    <location>
        <begin position="157"/>
        <end position="177"/>
    </location>
</feature>
<dbReference type="PANTHER" id="PTHR43823">
    <property type="entry name" value="SPORULATION PROTEIN YKVU"/>
    <property type="match status" value="1"/>
</dbReference>
<protein>
    <recommendedName>
        <fullName evidence="3">Multidrug export protein MepA</fullName>
    </recommendedName>
</protein>
<evidence type="ECO:0000313" key="11">
    <source>
        <dbReference type="EMBL" id="NMM62532.1"/>
    </source>
</evidence>